<evidence type="ECO:0000313" key="2">
    <source>
        <dbReference type="EMBL" id="MFC3677960.1"/>
    </source>
</evidence>
<dbReference type="PANTHER" id="PTHR43265:SF1">
    <property type="entry name" value="ESTERASE ESTD"/>
    <property type="match status" value="1"/>
</dbReference>
<evidence type="ECO:0000259" key="1">
    <source>
        <dbReference type="Pfam" id="PF12146"/>
    </source>
</evidence>
<dbReference type="PANTHER" id="PTHR43265">
    <property type="entry name" value="ESTERASE ESTD"/>
    <property type="match status" value="1"/>
</dbReference>
<protein>
    <submittedName>
        <fullName evidence="2">Alpha/beta hydrolase family protein</fullName>
        <ecNumber evidence="2">3.4.-.-</ecNumber>
    </submittedName>
</protein>
<dbReference type="InterPro" id="IPR029058">
    <property type="entry name" value="AB_hydrolase_fold"/>
</dbReference>
<comment type="caution">
    <text evidence="2">The sequence shown here is derived from an EMBL/GenBank/DDBJ whole genome shotgun (WGS) entry which is preliminary data.</text>
</comment>
<dbReference type="SUPFAM" id="SSF53474">
    <property type="entry name" value="alpha/beta-Hydrolases"/>
    <property type="match status" value="1"/>
</dbReference>
<keyword evidence="2" id="KW-0378">Hydrolase</keyword>
<gene>
    <name evidence="2" type="ORF">ACFOOQ_20575</name>
</gene>
<feature type="domain" description="Serine aminopeptidase S33" evidence="1">
    <location>
        <begin position="29"/>
        <end position="140"/>
    </location>
</feature>
<name>A0ABV7VKA2_9PROT</name>
<proteinExistence type="predicted"/>
<dbReference type="EMBL" id="JBHRYJ010000006">
    <property type="protein sequence ID" value="MFC3677960.1"/>
    <property type="molecule type" value="Genomic_DNA"/>
</dbReference>
<dbReference type="InterPro" id="IPR022742">
    <property type="entry name" value="Hydrolase_4"/>
</dbReference>
<sequence>MPAQSEKVSFTGAQGDTLAARLELPAGPVRAYAVFAHCFTCSKDIYAASRIAGALAERGIAVLRFDFTGLGMSEGEFANTNFSSNVADLLCAADYLRQEHQPPAILIGHSLGGAAVLAAAGEVPEARAVATIAAPADAVHVVENFKADLSTIEQSGMAVVTLAGRNFTIRKQFLDDVRGQKLLHKVEMLKRALLVFHAPRDLTVGVENAQQIFQAAKHPKSYVSLDDADHLLSRQADAIYVADVLSAWASRYIG</sequence>
<dbReference type="Gene3D" id="3.40.50.1820">
    <property type="entry name" value="alpha/beta hydrolase"/>
    <property type="match status" value="1"/>
</dbReference>
<dbReference type="InterPro" id="IPR053145">
    <property type="entry name" value="AB_hydrolase_Est10"/>
</dbReference>
<keyword evidence="3" id="KW-1185">Reference proteome</keyword>
<evidence type="ECO:0000313" key="3">
    <source>
        <dbReference type="Proteomes" id="UP001595711"/>
    </source>
</evidence>
<dbReference type="Proteomes" id="UP001595711">
    <property type="component" value="Unassembled WGS sequence"/>
</dbReference>
<dbReference type="EC" id="3.4.-.-" evidence="2"/>
<reference evidence="3" key="1">
    <citation type="journal article" date="2019" name="Int. J. Syst. Evol. Microbiol.">
        <title>The Global Catalogue of Microorganisms (GCM) 10K type strain sequencing project: providing services to taxonomists for standard genome sequencing and annotation.</title>
        <authorList>
            <consortium name="The Broad Institute Genomics Platform"/>
            <consortium name="The Broad Institute Genome Sequencing Center for Infectious Disease"/>
            <person name="Wu L."/>
            <person name="Ma J."/>
        </authorList>
    </citation>
    <scope>NUCLEOTIDE SEQUENCE [LARGE SCALE GENOMIC DNA]</scope>
    <source>
        <strain evidence="3">KCTC 42182</strain>
    </source>
</reference>
<dbReference type="GO" id="GO:0016787">
    <property type="term" value="F:hydrolase activity"/>
    <property type="evidence" value="ECO:0007669"/>
    <property type="project" value="UniProtKB-KW"/>
</dbReference>
<organism evidence="2 3">
    <name type="scientific">Ferrovibrio xuzhouensis</name>
    <dbReference type="NCBI Taxonomy" id="1576914"/>
    <lineage>
        <taxon>Bacteria</taxon>
        <taxon>Pseudomonadati</taxon>
        <taxon>Pseudomonadota</taxon>
        <taxon>Alphaproteobacteria</taxon>
        <taxon>Rhodospirillales</taxon>
        <taxon>Rhodospirillaceae</taxon>
        <taxon>Ferrovibrio</taxon>
    </lineage>
</organism>
<dbReference type="Pfam" id="PF12146">
    <property type="entry name" value="Hydrolase_4"/>
    <property type="match status" value="1"/>
</dbReference>
<accession>A0ABV7VKA2</accession>
<dbReference type="RefSeq" id="WP_379729582.1">
    <property type="nucleotide sequence ID" value="NZ_JBHRYJ010000006.1"/>
</dbReference>